<feature type="coiled-coil region" evidence="5">
    <location>
        <begin position="3"/>
        <end position="79"/>
    </location>
</feature>
<evidence type="ECO:0000256" key="5">
    <source>
        <dbReference type="SAM" id="Coils"/>
    </source>
</evidence>
<feature type="coiled-coil region" evidence="5">
    <location>
        <begin position="1662"/>
        <end position="1713"/>
    </location>
</feature>
<dbReference type="InterPro" id="IPR051841">
    <property type="entry name" value="MT-Golgi_org_protein"/>
</dbReference>
<comment type="subcellular location">
    <subcellularLocation>
        <location evidence="1">Cytoplasm</location>
    </subcellularLocation>
</comment>
<dbReference type="PANTHER" id="PTHR18902">
    <property type="entry name" value="NUCLEAR MITOTIC APPARATUS PROTEIN 1-RELATED"/>
    <property type="match status" value="1"/>
</dbReference>
<feature type="coiled-coil region" evidence="5">
    <location>
        <begin position="752"/>
        <end position="807"/>
    </location>
</feature>
<feature type="coiled-coil region" evidence="5">
    <location>
        <begin position="120"/>
        <end position="147"/>
    </location>
</feature>
<dbReference type="InterPro" id="IPR000237">
    <property type="entry name" value="GRIP_dom"/>
</dbReference>
<dbReference type="InterPro" id="IPR032023">
    <property type="entry name" value="GCC2_Rab_bind"/>
</dbReference>
<feature type="coiled-coil region" evidence="5">
    <location>
        <begin position="441"/>
        <end position="535"/>
    </location>
</feature>
<feature type="coiled-coil region" evidence="5">
    <location>
        <begin position="1124"/>
        <end position="1343"/>
    </location>
</feature>
<evidence type="ECO:0000256" key="2">
    <source>
        <dbReference type="ARBA" id="ARBA00022490"/>
    </source>
</evidence>
<keyword evidence="8" id="KW-1185">Reference proteome</keyword>
<reference evidence="7" key="1">
    <citation type="submission" date="2020-08" db="EMBL/GenBank/DDBJ databases">
        <title>Multicomponent nature underlies the extraordinary mechanical properties of spider dragline silk.</title>
        <authorList>
            <person name="Kono N."/>
            <person name="Nakamura H."/>
            <person name="Mori M."/>
            <person name="Yoshida Y."/>
            <person name="Ohtoshi R."/>
            <person name="Malay A.D."/>
            <person name="Moran D.A.P."/>
            <person name="Tomita M."/>
            <person name="Numata K."/>
            <person name="Arakawa K."/>
        </authorList>
    </citation>
    <scope>NUCLEOTIDE SEQUENCE</scope>
</reference>
<evidence type="ECO:0000256" key="3">
    <source>
        <dbReference type="ARBA" id="ARBA00022553"/>
    </source>
</evidence>
<dbReference type="Proteomes" id="UP000886998">
    <property type="component" value="Unassembled WGS sequence"/>
</dbReference>
<evidence type="ECO:0000313" key="7">
    <source>
        <dbReference type="EMBL" id="GFY52063.1"/>
    </source>
</evidence>
<dbReference type="EMBL" id="BMAV01008440">
    <property type="protein sequence ID" value="GFY52063.1"/>
    <property type="molecule type" value="Genomic_DNA"/>
</dbReference>
<keyword evidence="4 5" id="KW-0175">Coiled coil</keyword>
<feature type="coiled-coil region" evidence="5">
    <location>
        <begin position="375"/>
        <end position="402"/>
    </location>
</feature>
<keyword evidence="2" id="KW-0963">Cytoplasm</keyword>
<dbReference type="PANTHER" id="PTHR18902:SF25">
    <property type="entry name" value="GRIP AND COILED-COIL DOMAIN-CONTAINING PROTEIN 2"/>
    <property type="match status" value="1"/>
</dbReference>
<dbReference type="Pfam" id="PF01465">
    <property type="entry name" value="GRIP"/>
    <property type="match status" value="1"/>
</dbReference>
<sequence length="1781" mass="206265">MQLNTVKETCHCFQDELVKLQKNNKDLKDEINILLEARDAALESLKEKNSLLDSKIKECNDLTEEISDLKKKYSLCIEENCGLASKIENMETEKKGILVENSHLCKTENTESVGCQDNDIFFLINDNQRLQTEIDALKKENENLKSMSYQKRTMNDNLSENLELQQNVWTVEARDSKLKITQDSLEEEIQNLSKKIEILEADKLKQNIEIEALSKEKIELKEEVNKLTSSLQESTEFQSSYEHALLQGAATEGLMWAPTVNNEQKLETVVTGTDLKENFLSDKKNEQFERKEMNYVVDTLESGTGVEFGLLGGGDINELYDNTDVKFSSKELSSHCEDLPTESSPIAIKETPNDLQLFQREDSDNDELRILKMRVDEYANLLQETISENESLKLELENCQKEKSENFSLAAHFVENGTNTEFDIVDKKFLDEKLAVSNTSINNLEKHILSLNEKIELLEKEKSDCLDKHTVLLNEFETLNSCIKSLNETVDSLKTQNENISIHSNTLEKQNYELSEKMRKQIEEFEEFNVQLEQVTTCIEEAIQQKSAVDTNRNKKQLNENMTLMRTYLDNLLLIYDDNWLKIKTLEDNLNDLLFQKQTADEELFQMKELNQFLEDEVRELRSEVEQFKINQNSYDEQCDDPYYEDQHLKSPNELYSIEEIDEKFVQNDPLSELSPPTMMYSSTDVHDTISTENSCDEIHAENNKGAPNKVDVSVQVEIKLTEFSTKDIDNLSVIPSNEYCDAKKDKGFENVDEYKSIIEQLNDEKSKLKCLLDDKSLLVEKIHCEMDSLLEKIETLNVELYEKEDDLKHSQCLITQLQNKIHNINNIPIFEQNSLDCIKNTVNELRDGNNFLKSDVLSLHAFSSNAFCVIKNNLTSTVDEYMKKEKAFQDQCSHINKVIHYSKLQLNQIAKDLGMFSDALEQLKGEKRSIQSNTSLKDDLNNLKRFFHHMDSNTHTDFNENCSNDCCVLINDIEQINVQKQKLFYNISNDFCTSYHTTLKELDEYKKVIVPNFEATIKNLEVKRDDDCSKKSTKEDVLTDQKLEQYNEEETSNTYLKKQLADTELKMNKCKQIALKLKKELMESKKQTDESRLEKDKYVSQWTEARKELDKISSEQFQYVQNYQSLQNEYDKIQDELEIQKENVKKLETDLSSTLIELNSLKGKVSDLDSQLLKSNQILEAHVLEKEGNEKLLADLESKLIVLESKKQEKDHKIVELEAELKEKIVKISSLVDENNDLKELLESSQKVENKKNLLDLEMADYERSILELNSKIQKKEEEIGELKLKLNCEVEKNEGLLEEIRSTEKLKETEERRANNLKEILDKTKLELANMKEKETELLTKVSHLQMQLEFVIQQEENCKLQLSEASAETQHLKEMIKTSSENHQRIVHTLETKVSSQKQEILCAHKEVENIKQEFENYKVRVHSVLKQQKSTAPFTSIDEDVKEKLETMVDKLKLQVKNLNEKLSAVSMEYEALQEEHDNLLQRYNKAIEDREKMDAEWHTKLEQINVEKSKLRAAQEELSSQHLLQNEMLVSTYKKQIKIMSDEHKRTVSDLQKQLESADLEIARLQRDQQKAHGLPVTPTMQDNPHSFDIFSQERQEGEGSESIDGTDTPTRHSSLATIPTSGFLPFEKLLQSPRDELNISSNYISNQDCDKIIADLNASNKKIEHLTEVLNESESTNLRLSEQVRVLKEEVRRLERNKEREQHAENLEYLKNVFIKFATLEACSEKAMLIPVLTTMLKLSPAEEQQLKNVAGDFNVNDSSGSGWGSYLHRWSGLA</sequence>
<dbReference type="OrthoDB" id="1926336at2759"/>
<evidence type="ECO:0000259" key="6">
    <source>
        <dbReference type="PROSITE" id="PS50913"/>
    </source>
</evidence>
<feature type="coiled-coil region" evidence="5">
    <location>
        <begin position="1446"/>
        <end position="1573"/>
    </location>
</feature>
<organism evidence="7 8">
    <name type="scientific">Trichonephila inaurata madagascariensis</name>
    <dbReference type="NCBI Taxonomy" id="2747483"/>
    <lineage>
        <taxon>Eukaryota</taxon>
        <taxon>Metazoa</taxon>
        <taxon>Ecdysozoa</taxon>
        <taxon>Arthropoda</taxon>
        <taxon>Chelicerata</taxon>
        <taxon>Arachnida</taxon>
        <taxon>Araneae</taxon>
        <taxon>Araneomorphae</taxon>
        <taxon>Entelegynae</taxon>
        <taxon>Araneoidea</taxon>
        <taxon>Nephilidae</taxon>
        <taxon>Trichonephila</taxon>
        <taxon>Trichonephila inaurata</taxon>
    </lineage>
</organism>
<dbReference type="Pfam" id="PF16704">
    <property type="entry name" value="Rab_bind"/>
    <property type="match status" value="1"/>
</dbReference>
<dbReference type="SUPFAM" id="SSF57997">
    <property type="entry name" value="Tropomyosin"/>
    <property type="match status" value="1"/>
</dbReference>
<feature type="domain" description="GRIP" evidence="6">
    <location>
        <begin position="1706"/>
        <end position="1756"/>
    </location>
</feature>
<feature type="coiled-coil region" evidence="5">
    <location>
        <begin position="175"/>
        <end position="230"/>
    </location>
</feature>
<evidence type="ECO:0000256" key="4">
    <source>
        <dbReference type="ARBA" id="ARBA00023054"/>
    </source>
</evidence>
<accession>A0A8X6XEW2</accession>
<protein>
    <submittedName>
        <fullName evidence="7">GRIP and coiled-coil domain-containing protein 2</fullName>
    </submittedName>
</protein>
<dbReference type="PROSITE" id="PS50913">
    <property type="entry name" value="GRIP"/>
    <property type="match status" value="1"/>
</dbReference>
<gene>
    <name evidence="7" type="primary">GCC2</name>
    <name evidence="7" type="ORF">TNIN_290761</name>
</gene>
<keyword evidence="3" id="KW-0597">Phosphoprotein</keyword>
<proteinExistence type="predicted"/>
<evidence type="ECO:0000313" key="8">
    <source>
        <dbReference type="Proteomes" id="UP000886998"/>
    </source>
</evidence>
<comment type="caution">
    <text evidence="7">The sequence shown here is derived from an EMBL/GenBank/DDBJ whole genome shotgun (WGS) entry which is preliminary data.</text>
</comment>
<dbReference type="GO" id="GO:0005737">
    <property type="term" value="C:cytoplasm"/>
    <property type="evidence" value="ECO:0007669"/>
    <property type="project" value="UniProtKB-SubCell"/>
</dbReference>
<evidence type="ECO:0000256" key="1">
    <source>
        <dbReference type="ARBA" id="ARBA00004496"/>
    </source>
</evidence>
<name>A0A8X6XEW2_9ARAC</name>
<dbReference type="SMART" id="SM00755">
    <property type="entry name" value="Grip"/>
    <property type="match status" value="1"/>
</dbReference>
<feature type="coiled-coil region" evidence="5">
    <location>
        <begin position="583"/>
        <end position="638"/>
    </location>
</feature>